<protein>
    <submittedName>
        <fullName evidence="2">ATP-binding protein</fullName>
    </submittedName>
</protein>
<evidence type="ECO:0000313" key="2">
    <source>
        <dbReference type="EMBL" id="GCD78642.1"/>
    </source>
</evidence>
<dbReference type="InterPro" id="IPR027417">
    <property type="entry name" value="P-loop_NTPase"/>
</dbReference>
<comment type="caution">
    <text evidence="2">The sequence shown here is derived from an EMBL/GenBank/DDBJ whole genome shotgun (WGS) entry which is preliminary data.</text>
</comment>
<dbReference type="Pfam" id="PF13521">
    <property type="entry name" value="AAA_28"/>
    <property type="match status" value="1"/>
</dbReference>
<gene>
    <name evidence="2" type="ORF">JCM31826_21240</name>
</gene>
<dbReference type="EMBL" id="BHZE01000029">
    <property type="protein sequence ID" value="GCD78642.1"/>
    <property type="molecule type" value="Genomic_DNA"/>
</dbReference>
<keyword evidence="3" id="KW-1185">Reference proteome</keyword>
<dbReference type="InterPro" id="IPR038727">
    <property type="entry name" value="NadR/Ttd14_AAA_dom"/>
</dbReference>
<dbReference type="Gene3D" id="3.40.50.300">
    <property type="entry name" value="P-loop containing nucleotide triphosphate hydrolases"/>
    <property type="match status" value="1"/>
</dbReference>
<dbReference type="SUPFAM" id="SSF52540">
    <property type="entry name" value="P-loop containing nucleoside triphosphate hydrolases"/>
    <property type="match status" value="1"/>
</dbReference>
<accession>A0A401XNS6</accession>
<name>A0A401XNS6_9FLAO</name>
<proteinExistence type="predicted"/>
<dbReference type="AlphaFoldDB" id="A0A401XNS6"/>
<dbReference type="GO" id="GO:0005524">
    <property type="term" value="F:ATP binding"/>
    <property type="evidence" value="ECO:0007669"/>
    <property type="project" value="UniProtKB-KW"/>
</dbReference>
<evidence type="ECO:0000259" key="1">
    <source>
        <dbReference type="Pfam" id="PF13521"/>
    </source>
</evidence>
<dbReference type="Proteomes" id="UP000286715">
    <property type="component" value="Unassembled WGS sequence"/>
</dbReference>
<evidence type="ECO:0000313" key="3">
    <source>
        <dbReference type="Proteomes" id="UP000286715"/>
    </source>
</evidence>
<reference evidence="2 3" key="1">
    <citation type="submission" date="2018-11" db="EMBL/GenBank/DDBJ databases">
        <title>Schleiferia aggregans sp. nov., a moderately thermophilic heterotrophic bacterium isolated from microbial mats at a terrestrial hot spring.</title>
        <authorList>
            <person name="Iino T."/>
            <person name="Ohkuma M."/>
            <person name="Haruta S."/>
        </authorList>
    </citation>
    <scope>NUCLEOTIDE SEQUENCE [LARGE SCALE GENOMIC DNA]</scope>
    <source>
        <strain evidence="2 3">LA</strain>
    </source>
</reference>
<feature type="domain" description="NadR/Ttd14 AAA" evidence="1">
    <location>
        <begin position="22"/>
        <end position="182"/>
    </location>
</feature>
<keyword evidence="2" id="KW-0547">Nucleotide-binding</keyword>
<keyword evidence="2" id="KW-0067">ATP-binding</keyword>
<organism evidence="2 3">
    <name type="scientific">Thermaurantimonas aggregans</name>
    <dbReference type="NCBI Taxonomy" id="2173829"/>
    <lineage>
        <taxon>Bacteria</taxon>
        <taxon>Pseudomonadati</taxon>
        <taxon>Bacteroidota</taxon>
        <taxon>Flavobacteriia</taxon>
        <taxon>Flavobacteriales</taxon>
        <taxon>Schleiferiaceae</taxon>
        <taxon>Thermaurantimonas</taxon>
    </lineage>
</organism>
<sequence>MVSLPFLYYVSSARRMHIEPKRVVITGGPGSGKTTILNQLRKRGFPVFEEISREIIRQSLQSGSDILPWDNLMDFSREVFFRRAKQYHAANDGLSFYDRSVIDTLAYLPLDNLTPDEEMTSWALHHKYFPSVFIAPPWREIYNRDPERREDWTTAVRIHDFLTETYTKFGYTLISIPFYTPEKRAEFILRKIEELEQFGYR</sequence>